<keyword evidence="2" id="KW-0547">Nucleotide-binding</keyword>
<dbReference type="SUPFAM" id="SSF52540">
    <property type="entry name" value="P-loop containing nucleoside triphosphate hydrolases"/>
    <property type="match status" value="1"/>
</dbReference>
<evidence type="ECO:0000256" key="3">
    <source>
        <dbReference type="ARBA" id="ARBA00022821"/>
    </source>
</evidence>
<evidence type="ECO:0000313" key="7">
    <source>
        <dbReference type="Proteomes" id="UP000283530"/>
    </source>
</evidence>
<dbReference type="EMBL" id="QPKB01000001">
    <property type="protein sequence ID" value="RWR74000.1"/>
    <property type="molecule type" value="Genomic_DNA"/>
</dbReference>
<dbReference type="InterPro" id="IPR041118">
    <property type="entry name" value="Rx_N"/>
</dbReference>
<evidence type="ECO:0000259" key="5">
    <source>
        <dbReference type="Pfam" id="PF18052"/>
    </source>
</evidence>
<protein>
    <submittedName>
        <fullName evidence="6">Disease resistance protein</fullName>
    </submittedName>
</protein>
<dbReference type="Gene3D" id="3.40.50.300">
    <property type="entry name" value="P-loop containing nucleotide triphosphate hydrolases"/>
    <property type="match status" value="1"/>
</dbReference>
<dbReference type="InterPro" id="IPR002182">
    <property type="entry name" value="NB-ARC"/>
</dbReference>
<name>A0A3S3M6A1_9MAGN</name>
<evidence type="ECO:0000313" key="6">
    <source>
        <dbReference type="EMBL" id="RWR74000.1"/>
    </source>
</evidence>
<dbReference type="CDD" id="cd14798">
    <property type="entry name" value="RX-CC_like"/>
    <property type="match status" value="1"/>
</dbReference>
<comment type="caution">
    <text evidence="6">The sequence shown here is derived from an EMBL/GenBank/DDBJ whole genome shotgun (WGS) entry which is preliminary data.</text>
</comment>
<dbReference type="PRINTS" id="PR00364">
    <property type="entry name" value="DISEASERSIST"/>
</dbReference>
<dbReference type="OrthoDB" id="690341at2759"/>
<organism evidence="6 7">
    <name type="scientific">Cinnamomum micranthum f. kanehirae</name>
    <dbReference type="NCBI Taxonomy" id="337451"/>
    <lineage>
        <taxon>Eukaryota</taxon>
        <taxon>Viridiplantae</taxon>
        <taxon>Streptophyta</taxon>
        <taxon>Embryophyta</taxon>
        <taxon>Tracheophyta</taxon>
        <taxon>Spermatophyta</taxon>
        <taxon>Magnoliopsida</taxon>
        <taxon>Magnoliidae</taxon>
        <taxon>Laurales</taxon>
        <taxon>Lauraceae</taxon>
        <taxon>Cinnamomum</taxon>
    </lineage>
</organism>
<dbReference type="PANTHER" id="PTHR19338">
    <property type="entry name" value="TRANSLOCASE OF INNER MITOCHONDRIAL MEMBRANE 13 HOMOLOG"/>
    <property type="match status" value="1"/>
</dbReference>
<dbReference type="FunFam" id="3.40.50.300:FF:001091">
    <property type="entry name" value="Probable disease resistance protein At1g61300"/>
    <property type="match status" value="1"/>
</dbReference>
<gene>
    <name evidence="6" type="ORF">CKAN_00231100</name>
</gene>
<evidence type="ECO:0000256" key="2">
    <source>
        <dbReference type="ARBA" id="ARBA00022741"/>
    </source>
</evidence>
<evidence type="ECO:0000256" key="1">
    <source>
        <dbReference type="ARBA" id="ARBA00022737"/>
    </source>
</evidence>
<keyword evidence="3" id="KW-0611">Plant defense</keyword>
<feature type="domain" description="Disease resistance N-terminal" evidence="5">
    <location>
        <begin position="5"/>
        <end position="90"/>
    </location>
</feature>
<feature type="domain" description="NB-ARC" evidence="4">
    <location>
        <begin position="176"/>
        <end position="291"/>
    </location>
</feature>
<dbReference type="InterPro" id="IPR038005">
    <property type="entry name" value="RX-like_CC"/>
</dbReference>
<dbReference type="PANTHER" id="PTHR19338:SF59">
    <property type="entry name" value="OS10G0162832 PROTEIN"/>
    <property type="match status" value="1"/>
</dbReference>
<dbReference type="InterPro" id="IPR027417">
    <property type="entry name" value="P-loop_NTPase"/>
</dbReference>
<keyword evidence="1" id="KW-0677">Repeat</keyword>
<evidence type="ECO:0000259" key="4">
    <source>
        <dbReference type="Pfam" id="PF00931"/>
    </source>
</evidence>
<sequence>MAEAAVGFLLQTLGSLLQHEASLLRGFRTNINEIRRELQSMRSFLKDADRRERSDDDDGARTWVEQVREATYKVEDIIDMYMWQIAKQHTGGGLIRRALYNTLLLQKHYCYKCQIASELQAINSEIHGISERRQRYGFHEEGQTSKMKNDVEHWQRSGEYLHFIPDEEIVGIDEYKDFLIGELTNERPERVVVAVVGMGGLGKTSLVTKVYDSPQVKHHFECHAWITVSQSYKVDELMRNMIKELYKSIKEAVPDGINKMEGGHLVQAVIDYLKNRRYVIVLDDVWETIDFGTTYELHFQTMDVEVG</sequence>
<proteinExistence type="predicted"/>
<accession>A0A3S3M6A1</accession>
<dbReference type="Pfam" id="PF00931">
    <property type="entry name" value="NB-ARC"/>
    <property type="match status" value="1"/>
</dbReference>
<keyword evidence="7" id="KW-1185">Reference proteome</keyword>
<dbReference type="GO" id="GO:0043531">
    <property type="term" value="F:ADP binding"/>
    <property type="evidence" value="ECO:0007669"/>
    <property type="project" value="InterPro"/>
</dbReference>
<dbReference type="Pfam" id="PF18052">
    <property type="entry name" value="Rx_N"/>
    <property type="match status" value="1"/>
</dbReference>
<dbReference type="GO" id="GO:0006952">
    <property type="term" value="P:defense response"/>
    <property type="evidence" value="ECO:0007669"/>
    <property type="project" value="UniProtKB-KW"/>
</dbReference>
<reference evidence="6 7" key="1">
    <citation type="journal article" date="2019" name="Nat. Plants">
        <title>Stout camphor tree genome fills gaps in understanding of flowering plant genome evolution.</title>
        <authorList>
            <person name="Chaw S.M."/>
            <person name="Liu Y.C."/>
            <person name="Wu Y.W."/>
            <person name="Wang H.Y."/>
            <person name="Lin C.I."/>
            <person name="Wu C.S."/>
            <person name="Ke H.M."/>
            <person name="Chang L.Y."/>
            <person name="Hsu C.Y."/>
            <person name="Yang H.T."/>
            <person name="Sudianto E."/>
            <person name="Hsu M.H."/>
            <person name="Wu K.P."/>
            <person name="Wang L.N."/>
            <person name="Leebens-Mack J.H."/>
            <person name="Tsai I.J."/>
        </authorList>
    </citation>
    <scope>NUCLEOTIDE SEQUENCE [LARGE SCALE GENOMIC DNA]</scope>
    <source>
        <strain evidence="7">cv. Chaw 1501</strain>
        <tissue evidence="6">Young leaves</tissue>
    </source>
</reference>
<dbReference type="Gene3D" id="1.20.5.4130">
    <property type="match status" value="1"/>
</dbReference>
<dbReference type="Proteomes" id="UP000283530">
    <property type="component" value="Unassembled WGS sequence"/>
</dbReference>
<dbReference type="AlphaFoldDB" id="A0A3S3M6A1"/>